<keyword evidence="9" id="KW-0472">Membrane</keyword>
<dbReference type="AlphaFoldDB" id="A0A9D9EFE1"/>
<dbReference type="EMBL" id="JADIMR010000031">
    <property type="protein sequence ID" value="MBO8446518.1"/>
    <property type="molecule type" value="Genomic_DNA"/>
</dbReference>
<evidence type="ECO:0000259" key="10">
    <source>
        <dbReference type="Pfam" id="PF03372"/>
    </source>
</evidence>
<dbReference type="InterPro" id="IPR036691">
    <property type="entry name" value="Endo/exonu/phosph_ase_sf"/>
</dbReference>
<organism evidence="11 12">
    <name type="scientific">Candidatus Enterocola intestinipullorum</name>
    <dbReference type="NCBI Taxonomy" id="2840783"/>
    <lineage>
        <taxon>Bacteria</taxon>
        <taxon>Pseudomonadati</taxon>
        <taxon>Bacteroidota</taxon>
        <taxon>Bacteroidia</taxon>
        <taxon>Bacteroidales</taxon>
        <taxon>Candidatus Enterocola</taxon>
    </lineage>
</organism>
<keyword evidence="4" id="KW-0479">Metal-binding</keyword>
<evidence type="ECO:0000313" key="11">
    <source>
        <dbReference type="EMBL" id="MBO8446518.1"/>
    </source>
</evidence>
<sequence>MKTAVNVIIGIITAAAAILTLLATVSAYAPTSAFFSALSVFVVFFPILIAMDVLLFLHWLFNGKFLMSLAIAAVLILSLPQLLHIVSLSPELESRENDGGIKILSCNVKFFGFSEEECDTTLAYLNASGADILCLQEFGYYTGKQPSLGRIKSKLKQYPYMHISKGSGTPKGIQKHIVTFSKFRMAGKKEIDLMSPYHRAIVSDIIVNEDTLHVFNCYLESNKLTQDEKQFYDDASLQNIFKKLSDASVKRNAQAEIISRTIGQSPEHTIICGDFNDVPNSKTYNLLRGNTNDAFLSLRRGLGITFHEGIYNFRIDYIFASQDVELLNFSLDKQDISDHYPIMATVKPY</sequence>
<keyword evidence="7" id="KW-0460">Magnesium</keyword>
<feature type="transmembrane region" description="Helical" evidence="9">
    <location>
        <begin position="65"/>
        <end position="86"/>
    </location>
</feature>
<dbReference type="PANTHER" id="PTHR15822:SF4">
    <property type="entry name" value="TYROSYL-DNA PHOSPHODIESTERASE 2"/>
    <property type="match status" value="1"/>
</dbReference>
<dbReference type="PANTHER" id="PTHR15822">
    <property type="entry name" value="TRAF AND TNF RECEPTOR-ASSOCIATED PROTEIN"/>
    <property type="match status" value="1"/>
</dbReference>
<evidence type="ECO:0000256" key="6">
    <source>
        <dbReference type="ARBA" id="ARBA00022801"/>
    </source>
</evidence>
<evidence type="ECO:0000256" key="4">
    <source>
        <dbReference type="ARBA" id="ARBA00022723"/>
    </source>
</evidence>
<keyword evidence="8" id="KW-0234">DNA repair</keyword>
<proteinExistence type="predicted"/>
<evidence type="ECO:0000256" key="2">
    <source>
        <dbReference type="ARBA" id="ARBA00001946"/>
    </source>
</evidence>
<name>A0A9D9EFE1_9BACT</name>
<dbReference type="GO" id="GO:0016787">
    <property type="term" value="F:hydrolase activity"/>
    <property type="evidence" value="ECO:0007669"/>
    <property type="project" value="UniProtKB-KW"/>
</dbReference>
<dbReference type="GO" id="GO:0006281">
    <property type="term" value="P:DNA repair"/>
    <property type="evidence" value="ECO:0007669"/>
    <property type="project" value="UniProtKB-KW"/>
</dbReference>
<dbReference type="CDD" id="cd09084">
    <property type="entry name" value="EEP-2"/>
    <property type="match status" value="1"/>
</dbReference>
<evidence type="ECO:0000313" key="12">
    <source>
        <dbReference type="Proteomes" id="UP000823637"/>
    </source>
</evidence>
<keyword evidence="9" id="KW-0812">Transmembrane</keyword>
<evidence type="ECO:0000256" key="7">
    <source>
        <dbReference type="ARBA" id="ARBA00022842"/>
    </source>
</evidence>
<gene>
    <name evidence="11" type="ORF">IAC32_02075</name>
</gene>
<keyword evidence="9" id="KW-1133">Transmembrane helix</keyword>
<dbReference type="Pfam" id="PF03372">
    <property type="entry name" value="Exo_endo_phos"/>
    <property type="match status" value="1"/>
</dbReference>
<comment type="cofactor">
    <cofactor evidence="2">
        <name>Mg(2+)</name>
        <dbReference type="ChEBI" id="CHEBI:18420"/>
    </cofactor>
</comment>
<dbReference type="InterPro" id="IPR005135">
    <property type="entry name" value="Endo/exonuclease/phosphatase"/>
</dbReference>
<reference evidence="11" key="1">
    <citation type="submission" date="2020-10" db="EMBL/GenBank/DDBJ databases">
        <authorList>
            <person name="Gilroy R."/>
        </authorList>
    </citation>
    <scope>NUCLEOTIDE SEQUENCE</scope>
    <source>
        <strain evidence="11">D3-1215</strain>
    </source>
</reference>
<dbReference type="InterPro" id="IPR051547">
    <property type="entry name" value="TDP2-like"/>
</dbReference>
<feature type="transmembrane region" description="Helical" evidence="9">
    <location>
        <begin position="34"/>
        <end position="58"/>
    </location>
</feature>
<reference evidence="11" key="2">
    <citation type="journal article" date="2021" name="PeerJ">
        <title>Extensive microbial diversity within the chicken gut microbiome revealed by metagenomics and culture.</title>
        <authorList>
            <person name="Gilroy R."/>
            <person name="Ravi A."/>
            <person name="Getino M."/>
            <person name="Pursley I."/>
            <person name="Horton D.L."/>
            <person name="Alikhan N.F."/>
            <person name="Baker D."/>
            <person name="Gharbi K."/>
            <person name="Hall N."/>
            <person name="Watson M."/>
            <person name="Adriaenssens E.M."/>
            <person name="Foster-Nyarko E."/>
            <person name="Jarju S."/>
            <person name="Secka A."/>
            <person name="Antonio M."/>
            <person name="Oren A."/>
            <person name="Chaudhuri R.R."/>
            <person name="La Ragione R."/>
            <person name="Hildebrand F."/>
            <person name="Pallen M.J."/>
        </authorList>
    </citation>
    <scope>NUCLEOTIDE SEQUENCE</scope>
    <source>
        <strain evidence="11">D3-1215</strain>
    </source>
</reference>
<evidence type="ECO:0000256" key="1">
    <source>
        <dbReference type="ARBA" id="ARBA00001936"/>
    </source>
</evidence>
<dbReference type="GO" id="GO:0004519">
    <property type="term" value="F:endonuclease activity"/>
    <property type="evidence" value="ECO:0007669"/>
    <property type="project" value="UniProtKB-KW"/>
</dbReference>
<evidence type="ECO:0000256" key="8">
    <source>
        <dbReference type="ARBA" id="ARBA00023204"/>
    </source>
</evidence>
<dbReference type="Gene3D" id="3.60.10.10">
    <property type="entry name" value="Endonuclease/exonuclease/phosphatase"/>
    <property type="match status" value="1"/>
</dbReference>
<keyword evidence="5" id="KW-0227">DNA damage</keyword>
<evidence type="ECO:0000256" key="5">
    <source>
        <dbReference type="ARBA" id="ARBA00022763"/>
    </source>
</evidence>
<dbReference type="GO" id="GO:0046872">
    <property type="term" value="F:metal ion binding"/>
    <property type="evidence" value="ECO:0007669"/>
    <property type="project" value="UniProtKB-KW"/>
</dbReference>
<keyword evidence="11" id="KW-0255">Endonuclease</keyword>
<keyword evidence="3" id="KW-0540">Nuclease</keyword>
<keyword evidence="6" id="KW-0378">Hydrolase</keyword>
<evidence type="ECO:0000256" key="3">
    <source>
        <dbReference type="ARBA" id="ARBA00022722"/>
    </source>
</evidence>
<dbReference type="Proteomes" id="UP000823637">
    <property type="component" value="Unassembled WGS sequence"/>
</dbReference>
<feature type="domain" description="Endonuclease/exonuclease/phosphatase" evidence="10">
    <location>
        <begin position="121"/>
        <end position="339"/>
    </location>
</feature>
<comment type="cofactor">
    <cofactor evidence="1">
        <name>Mn(2+)</name>
        <dbReference type="ChEBI" id="CHEBI:29035"/>
    </cofactor>
</comment>
<accession>A0A9D9EFE1</accession>
<dbReference type="SUPFAM" id="SSF56219">
    <property type="entry name" value="DNase I-like"/>
    <property type="match status" value="1"/>
</dbReference>
<feature type="transmembrane region" description="Helical" evidence="9">
    <location>
        <begin position="7"/>
        <end position="28"/>
    </location>
</feature>
<evidence type="ECO:0000256" key="9">
    <source>
        <dbReference type="SAM" id="Phobius"/>
    </source>
</evidence>
<comment type="caution">
    <text evidence="11">The sequence shown here is derived from an EMBL/GenBank/DDBJ whole genome shotgun (WGS) entry which is preliminary data.</text>
</comment>
<protein>
    <submittedName>
        <fullName evidence="11">Endonuclease/exonuclease/phosphatase family protein</fullName>
    </submittedName>
</protein>